<keyword evidence="3" id="KW-1185">Reference proteome</keyword>
<evidence type="ECO:0000256" key="1">
    <source>
        <dbReference type="SAM" id="SignalP"/>
    </source>
</evidence>
<protein>
    <submittedName>
        <fullName evidence="2">Uncharacterized protein</fullName>
    </submittedName>
</protein>
<name>V2XRL4_MONRO</name>
<dbReference type="KEGG" id="mrr:Moror_12692"/>
<proteinExistence type="predicted"/>
<dbReference type="Proteomes" id="UP000017559">
    <property type="component" value="Unassembled WGS sequence"/>
</dbReference>
<sequence>MFILVLVFIAFFCLIALLAGHPDFQKDPAGLGFHGDVDSWSKRMEREFIDKRVPEDRKTTFGIEEGLASTVELKGAMQDRYKYYTYFSGQSVWPWTDFVADLSNVNDEAQRLQRGDGSFAAAEVSELVEINNLEIVKQSVIQPRSIHLPDSIQLHGIHLPDIHLPDIHLPSYEDILRRIWPQLKAARDHLERIIDDKTSEVSDVMKSVHDFIAVQISLLPEHVRKAVATFNAYRIQHPYIVAGASIALMIIASELLMPWAMLGVLRIFGFAETGPVAGSWAAAVQSAFYGGRTRGLFSILQSITMSAKRVWPAAVFLDVTAITAGTIVVLPSGRIQEVVEHSSVSFPMFLEASSEQLQRWMIMLGGELKEADVPHVQWMDAAIESFRQALWKADGVDVGNLVL</sequence>
<dbReference type="HOGENOM" id="CLU_683502_0_0_1"/>
<dbReference type="OrthoDB" id="3068660at2759"/>
<reference evidence="2 3" key="1">
    <citation type="journal article" date="2014" name="BMC Genomics">
        <title>Genome and secretome analysis of the hemibiotrophic fungal pathogen, Moniliophthora roreri, which causes frosty pod rot disease of cacao: mechanisms of the biotrophic and necrotrophic phases.</title>
        <authorList>
            <person name="Meinhardt L.W."/>
            <person name="Costa G.G.L."/>
            <person name="Thomazella D.P.T."/>
            <person name="Teixeira P.J.P.L."/>
            <person name="Carazzolle M.F."/>
            <person name="Schuster S.C."/>
            <person name="Carlson J.E."/>
            <person name="Guiltinan M.J."/>
            <person name="Mieczkowski P."/>
            <person name="Farmer A."/>
            <person name="Ramaraj T."/>
            <person name="Crozier J."/>
            <person name="Davis R.E."/>
            <person name="Shao J."/>
            <person name="Melnick R.L."/>
            <person name="Pereira G.A.G."/>
            <person name="Bailey B.A."/>
        </authorList>
    </citation>
    <scope>NUCLEOTIDE SEQUENCE [LARGE SCALE GENOMIC DNA]</scope>
    <source>
        <strain evidence="2 3">MCA 2997</strain>
    </source>
</reference>
<organism evidence="2 3">
    <name type="scientific">Moniliophthora roreri (strain MCA 2997)</name>
    <name type="common">Cocoa frosty pod rot fungus</name>
    <name type="synonym">Crinipellis roreri</name>
    <dbReference type="NCBI Taxonomy" id="1381753"/>
    <lineage>
        <taxon>Eukaryota</taxon>
        <taxon>Fungi</taxon>
        <taxon>Dikarya</taxon>
        <taxon>Basidiomycota</taxon>
        <taxon>Agaricomycotina</taxon>
        <taxon>Agaricomycetes</taxon>
        <taxon>Agaricomycetidae</taxon>
        <taxon>Agaricales</taxon>
        <taxon>Marasmiineae</taxon>
        <taxon>Marasmiaceae</taxon>
        <taxon>Moniliophthora</taxon>
    </lineage>
</organism>
<keyword evidence="1" id="KW-0732">Signal</keyword>
<dbReference type="EMBL" id="AWSO01000075">
    <property type="protein sequence ID" value="ESK95506.1"/>
    <property type="molecule type" value="Genomic_DNA"/>
</dbReference>
<feature type="chain" id="PRO_5015570415" evidence="1">
    <location>
        <begin position="21"/>
        <end position="403"/>
    </location>
</feature>
<evidence type="ECO:0000313" key="2">
    <source>
        <dbReference type="EMBL" id="ESK95506.1"/>
    </source>
</evidence>
<dbReference type="InterPro" id="IPR038213">
    <property type="entry name" value="IFI6/IFI27-like_sf"/>
</dbReference>
<feature type="signal peptide" evidence="1">
    <location>
        <begin position="1"/>
        <end position="20"/>
    </location>
</feature>
<gene>
    <name evidence="2" type="ORF">Moror_12692</name>
</gene>
<comment type="caution">
    <text evidence="2">The sequence shown here is derived from an EMBL/GenBank/DDBJ whole genome shotgun (WGS) entry which is preliminary data.</text>
</comment>
<evidence type="ECO:0000313" key="3">
    <source>
        <dbReference type="Proteomes" id="UP000017559"/>
    </source>
</evidence>
<dbReference type="AlphaFoldDB" id="V2XRL4"/>
<dbReference type="Gene3D" id="6.10.110.10">
    <property type="match status" value="1"/>
</dbReference>
<accession>V2XRL4</accession>